<feature type="region of interest" description="Disordered" evidence="1">
    <location>
        <begin position="68"/>
        <end position="149"/>
    </location>
</feature>
<dbReference type="InterPro" id="IPR029526">
    <property type="entry name" value="PGBD"/>
</dbReference>
<feature type="compositionally biased region" description="Acidic residues" evidence="1">
    <location>
        <begin position="30"/>
        <end position="42"/>
    </location>
</feature>
<dbReference type="RefSeq" id="XP_010886917.2">
    <property type="nucleotide sequence ID" value="XM_010888615.5"/>
</dbReference>
<dbReference type="Proteomes" id="UP000265140">
    <property type="component" value="Chromosome 3"/>
</dbReference>
<reference evidence="3" key="3">
    <citation type="submission" date="2025-09" db="UniProtKB">
        <authorList>
            <consortium name="Ensembl"/>
        </authorList>
    </citation>
    <scope>IDENTIFICATION</scope>
</reference>
<feature type="region of interest" description="Disordered" evidence="1">
    <location>
        <begin position="1"/>
        <end position="42"/>
    </location>
</feature>
<sequence length="835" mass="95151">MQDSKKNDYRAQPSVSVCDNEREEAGSPEVCEDSDGTEDMEGEFLGCVAGSDDSLLDSTFEEELDRLLEPENTEHPPYLMGTSETVEGEENTPYGTAVTETRVSDATPPSVRRLRKRAFPSRSVMEASPYDEDDGVEPLSDSEVDTSRLSECIENVSDLEVAQQRERRSVRKSLFPLGTPSRAKSKRKACAATPPMAESSESSGEDEDVLSSETEAMESRLLKRIEARALPSTPLTTRSAKSINKVNTAERRWKTEDEPDLRPSLVKFTPARTPGPLLDSSKDHTVLELFQLFFSHDVVNTLCSNTNENAKRRQEHGFKEPWKPVRLEEMYKYISVVIYMGLLNVHTVSDYWSLDGMYALPFCRTVMTMTRFLAISCSLHMCDPNEDEENEKKKGTAGYDRLMRIQPLKNQISEACRAFYHPLQNLFIDERIVRAKVGGSHNQHTKAIRYKCGFKLCILLDSQNGYTCDFDVLAHKSPSASSAGEDHDAVLNVLNVTHLGTGYHVYIGHAFASAALFRDLYKRKLGACGPVRAGFSGVQEDSTPARAERGNVQWLRDGELLFIEWLDRQPVTMCSTIHKAFGRVKRKKDTATRRSVGIPEMIESYNKHKRGVQLSDNMMKCYSVAHKTMKWYKTFFFQFVDIAVVNGFLLQKEIARVKKTTPMSHKQFREELCLQLADIVEQEEPDEEEESLREQVEVVKGKAGPQGEELEEEPEEELVEVKQPCYPVPFIDTTAADTSRVPNPRRQCCMCKEFKTYWKCGSCQVALCLIPDRNCFRAWHMDRNNLVEEVFKRQIKYNPYPHPWMEYGGKKIEFKSQKQARCFIKNHFGLRTNKK</sequence>
<evidence type="ECO:0000313" key="3">
    <source>
        <dbReference type="Ensembl" id="ENSELUP00000088537.1"/>
    </source>
</evidence>
<dbReference type="PANTHER" id="PTHR46599:SF3">
    <property type="entry name" value="PIGGYBAC TRANSPOSABLE ELEMENT-DERIVED PROTEIN 4"/>
    <property type="match status" value="1"/>
</dbReference>
<name>A0AAY5KPZ5_ESOLU</name>
<proteinExistence type="predicted"/>
<dbReference type="Ensembl" id="ENSELUT00000109710.1">
    <property type="protein sequence ID" value="ENSELUP00000088537.1"/>
    <property type="gene ID" value="ENSELUG00000040696.1"/>
</dbReference>
<feature type="compositionally biased region" description="Acidic residues" evidence="1">
    <location>
        <begin position="129"/>
        <end position="144"/>
    </location>
</feature>
<accession>A0AAY5KPZ5</accession>
<feature type="domain" description="PiggyBac transposable element-derived protein" evidence="2">
    <location>
        <begin position="288"/>
        <end position="648"/>
    </location>
</feature>
<dbReference type="KEGG" id="els:105021139"/>
<dbReference type="GeneID" id="105021139"/>
<reference evidence="3 4" key="1">
    <citation type="submission" date="2020-02" db="EMBL/GenBank/DDBJ databases">
        <title>Esox lucius (northern pike) genome, fEsoLuc1, primary haplotype.</title>
        <authorList>
            <person name="Myers G."/>
            <person name="Karagic N."/>
            <person name="Meyer A."/>
            <person name="Pippel M."/>
            <person name="Reichard M."/>
            <person name="Winkler S."/>
            <person name="Tracey A."/>
            <person name="Sims Y."/>
            <person name="Howe K."/>
            <person name="Rhie A."/>
            <person name="Formenti G."/>
            <person name="Durbin R."/>
            <person name="Fedrigo O."/>
            <person name="Jarvis E.D."/>
        </authorList>
    </citation>
    <scope>NUCLEOTIDE SEQUENCE [LARGE SCALE GENOMIC DNA]</scope>
</reference>
<dbReference type="AlphaFoldDB" id="A0AAY5KPZ5"/>
<evidence type="ECO:0000259" key="2">
    <source>
        <dbReference type="Pfam" id="PF13843"/>
    </source>
</evidence>
<protein>
    <recommendedName>
        <fullName evidence="2">PiggyBac transposable element-derived protein domain-containing protein</fullName>
    </recommendedName>
</protein>
<feature type="region of interest" description="Disordered" evidence="1">
    <location>
        <begin position="161"/>
        <end position="215"/>
    </location>
</feature>
<evidence type="ECO:0000256" key="1">
    <source>
        <dbReference type="SAM" id="MobiDB-lite"/>
    </source>
</evidence>
<organism evidence="3 4">
    <name type="scientific">Esox lucius</name>
    <name type="common">Northern pike</name>
    <dbReference type="NCBI Taxonomy" id="8010"/>
    <lineage>
        <taxon>Eukaryota</taxon>
        <taxon>Metazoa</taxon>
        <taxon>Chordata</taxon>
        <taxon>Craniata</taxon>
        <taxon>Vertebrata</taxon>
        <taxon>Euteleostomi</taxon>
        <taxon>Actinopterygii</taxon>
        <taxon>Neopterygii</taxon>
        <taxon>Teleostei</taxon>
        <taxon>Protacanthopterygii</taxon>
        <taxon>Esociformes</taxon>
        <taxon>Esocidae</taxon>
        <taxon>Esox</taxon>
    </lineage>
</organism>
<evidence type="ECO:0000313" key="4">
    <source>
        <dbReference type="Proteomes" id="UP000265140"/>
    </source>
</evidence>
<dbReference type="Pfam" id="PF13843">
    <property type="entry name" value="DDE_Tnp_1_7"/>
    <property type="match status" value="1"/>
</dbReference>
<keyword evidence="4" id="KW-1185">Reference proteome</keyword>
<dbReference type="PANTHER" id="PTHR46599">
    <property type="entry name" value="PIGGYBAC TRANSPOSABLE ELEMENT-DERIVED PROTEIN 4"/>
    <property type="match status" value="1"/>
</dbReference>
<reference evidence="3" key="2">
    <citation type="submission" date="2025-08" db="UniProtKB">
        <authorList>
            <consortium name="Ensembl"/>
        </authorList>
    </citation>
    <scope>IDENTIFICATION</scope>
</reference>
<dbReference type="GeneTree" id="ENSGT00940000163467"/>